<protein>
    <recommendedName>
        <fullName evidence="8">G-protein coupled receptors family 1 profile domain-containing protein</fullName>
    </recommendedName>
</protein>
<dbReference type="PANTHER" id="PTHR24241:SF170">
    <property type="entry name" value="G-PROTEIN COUPLED RECEPTORS FAMILY 1 PROFILE DOMAIN-CONTAINING PROTEIN"/>
    <property type="match status" value="1"/>
</dbReference>
<keyword evidence="5 7" id="KW-0472">Membrane</keyword>
<keyword evidence="6" id="KW-0675">Receptor</keyword>
<keyword evidence="4 7" id="KW-1133">Transmembrane helix</keyword>
<keyword evidence="10" id="KW-1185">Reference proteome</keyword>
<reference evidence="10" key="1">
    <citation type="journal article" date="2014" name="Nat. Genet.">
        <title>Genome of the human hookworm Necator americanus.</title>
        <authorList>
            <person name="Tang Y.T."/>
            <person name="Gao X."/>
            <person name="Rosa B.A."/>
            <person name="Abubucker S."/>
            <person name="Hallsworth-Pepin K."/>
            <person name="Martin J."/>
            <person name="Tyagi R."/>
            <person name="Heizer E."/>
            <person name="Zhang X."/>
            <person name="Bhonagiri-Palsikar V."/>
            <person name="Minx P."/>
            <person name="Warren W.C."/>
            <person name="Wang Q."/>
            <person name="Zhan B."/>
            <person name="Hotez P.J."/>
            <person name="Sternberg P.W."/>
            <person name="Dougall A."/>
            <person name="Gaze S.T."/>
            <person name="Mulvenna J."/>
            <person name="Sotillo J."/>
            <person name="Ranganathan S."/>
            <person name="Rabelo E.M."/>
            <person name="Wilson R.K."/>
            <person name="Felgner P.L."/>
            <person name="Bethony J."/>
            <person name="Hawdon J.M."/>
            <person name="Gasser R.B."/>
            <person name="Loukas A."/>
            <person name="Mitreva M."/>
        </authorList>
    </citation>
    <scope>NUCLEOTIDE SEQUENCE [LARGE SCALE GENOMIC DNA]</scope>
</reference>
<dbReference type="GO" id="GO:0032870">
    <property type="term" value="P:cellular response to hormone stimulus"/>
    <property type="evidence" value="ECO:0007669"/>
    <property type="project" value="TreeGrafter"/>
</dbReference>
<dbReference type="GO" id="GO:0005886">
    <property type="term" value="C:plasma membrane"/>
    <property type="evidence" value="ECO:0007669"/>
    <property type="project" value="UniProtKB-SubCell"/>
</dbReference>
<dbReference type="SUPFAM" id="SSF81321">
    <property type="entry name" value="Family A G protein-coupled receptor-like"/>
    <property type="match status" value="1"/>
</dbReference>
<evidence type="ECO:0000256" key="6">
    <source>
        <dbReference type="ARBA" id="ARBA00023170"/>
    </source>
</evidence>
<dbReference type="CDD" id="cd00637">
    <property type="entry name" value="7tm_classA_rhodopsin-like"/>
    <property type="match status" value="1"/>
</dbReference>
<name>W2TGA5_NECAM</name>
<evidence type="ECO:0000313" key="10">
    <source>
        <dbReference type="Proteomes" id="UP000053676"/>
    </source>
</evidence>
<evidence type="ECO:0000256" key="3">
    <source>
        <dbReference type="ARBA" id="ARBA00022692"/>
    </source>
</evidence>
<dbReference type="OrthoDB" id="6376512at2759"/>
<dbReference type="STRING" id="51031.W2TGA5"/>
<evidence type="ECO:0000256" key="4">
    <source>
        <dbReference type="ARBA" id="ARBA00022989"/>
    </source>
</evidence>
<dbReference type="InterPro" id="IPR017452">
    <property type="entry name" value="GPCR_Rhodpsn_7TM"/>
</dbReference>
<feature type="transmembrane region" description="Helical" evidence="7">
    <location>
        <begin position="20"/>
        <end position="46"/>
    </location>
</feature>
<dbReference type="PROSITE" id="PS50262">
    <property type="entry name" value="G_PROTEIN_RECEP_F1_2"/>
    <property type="match status" value="1"/>
</dbReference>
<feature type="domain" description="G-protein coupled receptors family 1 profile" evidence="8">
    <location>
        <begin position="79"/>
        <end position="197"/>
    </location>
</feature>
<evidence type="ECO:0000256" key="1">
    <source>
        <dbReference type="ARBA" id="ARBA00004651"/>
    </source>
</evidence>
<evidence type="ECO:0000256" key="7">
    <source>
        <dbReference type="SAM" id="Phobius"/>
    </source>
</evidence>
<evidence type="ECO:0000256" key="2">
    <source>
        <dbReference type="ARBA" id="ARBA00022475"/>
    </source>
</evidence>
<dbReference type="EMBL" id="KI658856">
    <property type="protein sequence ID" value="ETN81080.1"/>
    <property type="molecule type" value="Genomic_DNA"/>
</dbReference>
<feature type="transmembrane region" description="Helical" evidence="7">
    <location>
        <begin position="79"/>
        <end position="99"/>
    </location>
</feature>
<proteinExistence type="predicted"/>
<dbReference type="PANTHER" id="PTHR24241">
    <property type="entry name" value="NEUROPEPTIDE RECEPTOR-RELATED G-PROTEIN COUPLED RECEPTOR"/>
    <property type="match status" value="1"/>
</dbReference>
<dbReference type="AlphaFoldDB" id="W2TGA5"/>
<dbReference type="GO" id="GO:0042277">
    <property type="term" value="F:peptide binding"/>
    <property type="evidence" value="ECO:0007669"/>
    <property type="project" value="TreeGrafter"/>
</dbReference>
<dbReference type="KEGG" id="nai:NECAME_08742"/>
<dbReference type="InterPro" id="IPR000276">
    <property type="entry name" value="GPCR_Rhodpsn"/>
</dbReference>
<dbReference type="Pfam" id="PF00001">
    <property type="entry name" value="7tm_1"/>
    <property type="match status" value="1"/>
</dbReference>
<comment type="subcellular location">
    <subcellularLocation>
        <location evidence="1">Cell membrane</location>
        <topology evidence="1">Multi-pass membrane protein</topology>
    </subcellularLocation>
</comment>
<keyword evidence="2" id="KW-1003">Cell membrane</keyword>
<accession>W2TGA5</accession>
<keyword evidence="3 7" id="KW-0812">Transmembrane</keyword>
<dbReference type="Proteomes" id="UP000053676">
    <property type="component" value="Unassembled WGS sequence"/>
</dbReference>
<feature type="transmembrane region" description="Helical" evidence="7">
    <location>
        <begin position="158"/>
        <end position="178"/>
    </location>
</feature>
<dbReference type="OMA" id="KCKCWIA"/>
<evidence type="ECO:0000313" key="9">
    <source>
        <dbReference type="EMBL" id="ETN81080.1"/>
    </source>
</evidence>
<feature type="transmembrane region" description="Helical" evidence="7">
    <location>
        <begin position="119"/>
        <end position="138"/>
    </location>
</feature>
<dbReference type="GO" id="GO:0004930">
    <property type="term" value="F:G protein-coupled receptor activity"/>
    <property type="evidence" value="ECO:0007669"/>
    <property type="project" value="InterPro"/>
</dbReference>
<sequence length="197" mass="21784">MWDALDGRSLTAEALARAAIVVAVEVLLLGTSFLNICVIFTTADLYDVIGCYLSTMSQAASIGEYCDLVPLNYGRDLPISLSVADLLAALFIVPLSLYSTLDPNWRFMGDNSLVCKGTAYLQIALFCSTVYTFAWICIDRYSAMMKPSRYADQSLTRCKCWIVFSWLTSLLLCCPIVVAQMQVTRRTASIIPKIIAE</sequence>
<evidence type="ECO:0000259" key="8">
    <source>
        <dbReference type="PROSITE" id="PS50262"/>
    </source>
</evidence>
<organism evidence="9 10">
    <name type="scientific">Necator americanus</name>
    <name type="common">Human hookworm</name>
    <dbReference type="NCBI Taxonomy" id="51031"/>
    <lineage>
        <taxon>Eukaryota</taxon>
        <taxon>Metazoa</taxon>
        <taxon>Ecdysozoa</taxon>
        <taxon>Nematoda</taxon>
        <taxon>Chromadorea</taxon>
        <taxon>Rhabditida</taxon>
        <taxon>Rhabditina</taxon>
        <taxon>Rhabditomorpha</taxon>
        <taxon>Strongyloidea</taxon>
        <taxon>Ancylostomatidae</taxon>
        <taxon>Bunostominae</taxon>
        <taxon>Necator</taxon>
    </lineage>
</organism>
<gene>
    <name evidence="9" type="ORF">NECAME_08742</name>
</gene>
<dbReference type="Gene3D" id="1.20.1070.10">
    <property type="entry name" value="Rhodopsin 7-helix transmembrane proteins"/>
    <property type="match status" value="1"/>
</dbReference>
<dbReference type="PRINTS" id="PR00237">
    <property type="entry name" value="GPCRRHODOPSN"/>
</dbReference>
<evidence type="ECO:0000256" key="5">
    <source>
        <dbReference type="ARBA" id="ARBA00023136"/>
    </source>
</evidence>